<dbReference type="GO" id="GO:0000333">
    <property type="term" value="C:telomerase catalytic core complex"/>
    <property type="evidence" value="ECO:0007669"/>
    <property type="project" value="TreeGrafter"/>
</dbReference>
<keyword evidence="3" id="KW-1185">Reference proteome</keyword>
<keyword evidence="1" id="KW-0460">Magnesium</keyword>
<dbReference type="EMBL" id="KV722360">
    <property type="protein sequence ID" value="OCH93030.1"/>
    <property type="molecule type" value="Genomic_DNA"/>
</dbReference>
<organism evidence="2 3">
    <name type="scientific">Obba rivulosa</name>
    <dbReference type="NCBI Taxonomy" id="1052685"/>
    <lineage>
        <taxon>Eukaryota</taxon>
        <taxon>Fungi</taxon>
        <taxon>Dikarya</taxon>
        <taxon>Basidiomycota</taxon>
        <taxon>Agaricomycotina</taxon>
        <taxon>Agaricomycetes</taxon>
        <taxon>Polyporales</taxon>
        <taxon>Gelatoporiaceae</taxon>
        <taxon>Obba</taxon>
    </lineage>
</organism>
<dbReference type="GO" id="GO:0007004">
    <property type="term" value="P:telomere maintenance via telomerase"/>
    <property type="evidence" value="ECO:0007669"/>
    <property type="project" value="TreeGrafter"/>
</dbReference>
<accession>A0A8E2B664</accession>
<keyword evidence="1" id="KW-0808">Transferase</keyword>
<dbReference type="OrthoDB" id="289721at2759"/>
<dbReference type="GO" id="GO:0003720">
    <property type="term" value="F:telomerase activity"/>
    <property type="evidence" value="ECO:0007669"/>
    <property type="project" value="InterPro"/>
</dbReference>
<reference evidence="2 3" key="1">
    <citation type="submission" date="2016-07" db="EMBL/GenBank/DDBJ databases">
        <title>Draft genome of the white-rot fungus Obba rivulosa 3A-2.</title>
        <authorList>
            <consortium name="DOE Joint Genome Institute"/>
            <person name="Miettinen O."/>
            <person name="Riley R."/>
            <person name="Acob R."/>
            <person name="Barry K."/>
            <person name="Cullen D."/>
            <person name="De Vries R."/>
            <person name="Hainaut M."/>
            <person name="Hatakka A."/>
            <person name="Henrissat B."/>
            <person name="Hilden K."/>
            <person name="Kuo R."/>
            <person name="Labutti K."/>
            <person name="Lipzen A."/>
            <person name="Makela M.R."/>
            <person name="Sandor L."/>
            <person name="Spatafora J.W."/>
            <person name="Grigoriev I.V."/>
            <person name="Hibbett D.S."/>
        </authorList>
    </citation>
    <scope>NUCLEOTIDE SEQUENCE [LARGE SCALE GENOMIC DNA]</scope>
    <source>
        <strain evidence="2 3">3A-2</strain>
    </source>
</reference>
<feature type="non-terminal residue" evidence="2">
    <location>
        <position position="1"/>
    </location>
</feature>
<protein>
    <recommendedName>
        <fullName evidence="1">Telomerase reverse transcriptase</fullName>
        <ecNumber evidence="1">2.7.7.49</ecNumber>
    </recommendedName>
    <alternativeName>
        <fullName evidence="1">Telomerase catalytic subunit</fullName>
    </alternativeName>
</protein>
<feature type="non-terminal residue" evidence="2">
    <location>
        <position position="62"/>
    </location>
</feature>
<comment type="catalytic activity">
    <reaction evidence="1">
        <text>DNA(n) + a 2'-deoxyribonucleoside 5'-triphosphate = DNA(n+1) + diphosphate</text>
        <dbReference type="Rhea" id="RHEA:22508"/>
        <dbReference type="Rhea" id="RHEA-COMP:17339"/>
        <dbReference type="Rhea" id="RHEA-COMP:17340"/>
        <dbReference type="ChEBI" id="CHEBI:33019"/>
        <dbReference type="ChEBI" id="CHEBI:61560"/>
        <dbReference type="ChEBI" id="CHEBI:173112"/>
        <dbReference type="EC" id="2.7.7.49"/>
    </reaction>
</comment>
<evidence type="ECO:0000256" key="1">
    <source>
        <dbReference type="RuleBase" id="RU365061"/>
    </source>
</evidence>
<dbReference type="GO" id="GO:0042162">
    <property type="term" value="F:telomeric DNA binding"/>
    <property type="evidence" value="ECO:0007669"/>
    <property type="project" value="TreeGrafter"/>
</dbReference>
<comment type="function">
    <text evidence="1">Telomerase is a ribonucleoprotein enzyme essential for the replication of chromosome termini in most eukaryotes. It elongates telomeres. It is a reverse transcriptase that adds simple sequence repeats to chromosome ends by copying a template sequence within the RNA component of the enzyme.</text>
</comment>
<keyword evidence="1" id="KW-0158">Chromosome</keyword>
<evidence type="ECO:0000313" key="3">
    <source>
        <dbReference type="Proteomes" id="UP000250043"/>
    </source>
</evidence>
<sequence>VVNTHLNTIVAALHAPEWELLYHRIGEDTMFHLLTATSIFMPLPNKCLCQMTGEPIVNLKPP</sequence>
<dbReference type="PANTHER" id="PTHR12066">
    <property type="entry name" value="TELOMERASE REVERSE TRANSCRIPTASE"/>
    <property type="match status" value="1"/>
</dbReference>
<comment type="subcellular location">
    <subcellularLocation>
        <location evidence="1">Nucleus</location>
    </subcellularLocation>
    <subcellularLocation>
        <location evidence="1">Chromosome</location>
        <location evidence="1">Telomere</location>
    </subcellularLocation>
</comment>
<keyword evidence="1" id="KW-0695">RNA-directed DNA polymerase</keyword>
<dbReference type="PANTHER" id="PTHR12066:SF0">
    <property type="entry name" value="TELOMERASE REVERSE TRANSCRIPTASE"/>
    <property type="match status" value="1"/>
</dbReference>
<dbReference type="GO" id="GO:0070034">
    <property type="term" value="F:telomerase RNA binding"/>
    <property type="evidence" value="ECO:0007669"/>
    <property type="project" value="TreeGrafter"/>
</dbReference>
<dbReference type="GO" id="GO:0046872">
    <property type="term" value="F:metal ion binding"/>
    <property type="evidence" value="ECO:0007669"/>
    <property type="project" value="UniProtKB-KW"/>
</dbReference>
<keyword evidence="1" id="KW-0548">Nucleotidyltransferase</keyword>
<dbReference type="Proteomes" id="UP000250043">
    <property type="component" value="Unassembled WGS sequence"/>
</dbReference>
<comment type="similarity">
    <text evidence="1">Belongs to the reverse transcriptase family. Telomerase subfamily.</text>
</comment>
<dbReference type="InterPro" id="IPR003545">
    <property type="entry name" value="Telomerase_RT"/>
</dbReference>
<name>A0A8E2B664_9APHY</name>
<gene>
    <name evidence="2" type="ORF">OBBRIDRAFT_704175</name>
</gene>
<dbReference type="GO" id="GO:0000781">
    <property type="term" value="C:chromosome, telomeric region"/>
    <property type="evidence" value="ECO:0007669"/>
    <property type="project" value="UniProtKB-SubCell"/>
</dbReference>
<evidence type="ECO:0000313" key="2">
    <source>
        <dbReference type="EMBL" id="OCH93030.1"/>
    </source>
</evidence>
<keyword evidence="1" id="KW-0779">Telomere</keyword>
<dbReference type="AlphaFoldDB" id="A0A8E2B664"/>
<dbReference type="EC" id="2.7.7.49" evidence="1"/>
<keyword evidence="1" id="KW-0539">Nucleus</keyword>
<keyword evidence="1" id="KW-0479">Metal-binding</keyword>
<proteinExistence type="inferred from homology"/>